<dbReference type="EMBL" id="CH476732">
    <property type="protein sequence ID" value="EIE75727.1"/>
    <property type="molecule type" value="Genomic_DNA"/>
</dbReference>
<organism evidence="1 2">
    <name type="scientific">Rhizopus delemar (strain RA 99-880 / ATCC MYA-4621 / FGSC 9543 / NRRL 43880)</name>
    <name type="common">Mucormycosis agent</name>
    <name type="synonym">Rhizopus arrhizus var. delemar</name>
    <dbReference type="NCBI Taxonomy" id="246409"/>
    <lineage>
        <taxon>Eukaryota</taxon>
        <taxon>Fungi</taxon>
        <taxon>Fungi incertae sedis</taxon>
        <taxon>Mucoromycota</taxon>
        <taxon>Mucoromycotina</taxon>
        <taxon>Mucoromycetes</taxon>
        <taxon>Mucorales</taxon>
        <taxon>Mucorineae</taxon>
        <taxon>Rhizopodaceae</taxon>
        <taxon>Rhizopus</taxon>
    </lineage>
</organism>
<keyword evidence="2" id="KW-1185">Reference proteome</keyword>
<dbReference type="OrthoDB" id="2289523at2759"/>
<dbReference type="VEuPathDB" id="FungiDB:RO3G_00431"/>
<dbReference type="GeneID" id="93607403"/>
<dbReference type="InParanoid" id="I1BHP7"/>
<dbReference type="OMA" id="QILPIHI"/>
<sequence length="198" mass="23241">MNSMTLTSQQQDMIQFSNRKSSYPIATKFISQFSTWAKFWLSAKKDKKTKRKTIHPAHNKSLDAIPHSQRDLLYQVTCHKLRPNANKKTFSLGDVLHIRKFWEKIERLIYQHEMGYVPSTKRIPFNPDIPGSIYLPKRSRKHILSKTRREPFASSHIVYTFKQDINSIETQQLISDDDDDDDNVPLGILHFSKPFHPM</sequence>
<evidence type="ECO:0000313" key="2">
    <source>
        <dbReference type="Proteomes" id="UP000009138"/>
    </source>
</evidence>
<proteinExistence type="predicted"/>
<name>I1BHP7_RHIO9</name>
<accession>I1BHP7</accession>
<dbReference type="RefSeq" id="XP_067511123.1">
    <property type="nucleotide sequence ID" value="XM_067655022.1"/>
</dbReference>
<evidence type="ECO:0000313" key="1">
    <source>
        <dbReference type="EMBL" id="EIE75727.1"/>
    </source>
</evidence>
<dbReference type="eggNOG" id="ENOG502TAII">
    <property type="taxonomic scope" value="Eukaryota"/>
</dbReference>
<dbReference type="Proteomes" id="UP000009138">
    <property type="component" value="Unassembled WGS sequence"/>
</dbReference>
<protein>
    <submittedName>
        <fullName evidence="1">Uncharacterized protein</fullName>
    </submittedName>
</protein>
<reference evidence="1 2" key="1">
    <citation type="journal article" date="2009" name="PLoS Genet.">
        <title>Genomic analysis of the basal lineage fungus Rhizopus oryzae reveals a whole-genome duplication.</title>
        <authorList>
            <person name="Ma L.-J."/>
            <person name="Ibrahim A.S."/>
            <person name="Skory C."/>
            <person name="Grabherr M.G."/>
            <person name="Burger G."/>
            <person name="Butler M."/>
            <person name="Elias M."/>
            <person name="Idnurm A."/>
            <person name="Lang B.F."/>
            <person name="Sone T."/>
            <person name="Abe A."/>
            <person name="Calvo S.E."/>
            <person name="Corrochano L.M."/>
            <person name="Engels R."/>
            <person name="Fu J."/>
            <person name="Hansberg W."/>
            <person name="Kim J.-M."/>
            <person name="Kodira C.D."/>
            <person name="Koehrsen M.J."/>
            <person name="Liu B."/>
            <person name="Miranda-Saavedra D."/>
            <person name="O'Leary S."/>
            <person name="Ortiz-Castellanos L."/>
            <person name="Poulter R."/>
            <person name="Rodriguez-Romero J."/>
            <person name="Ruiz-Herrera J."/>
            <person name="Shen Y.-Q."/>
            <person name="Zeng Q."/>
            <person name="Galagan J."/>
            <person name="Birren B.W."/>
            <person name="Cuomo C.A."/>
            <person name="Wickes B.L."/>
        </authorList>
    </citation>
    <scope>NUCLEOTIDE SEQUENCE [LARGE SCALE GENOMIC DNA]</scope>
    <source>
        <strain evidence="2">RA 99-880 / ATCC MYA-4621 / FGSC 9543 / NRRL 43880</strain>
    </source>
</reference>
<gene>
    <name evidence="1" type="ORF">RO3G_00431</name>
</gene>
<dbReference type="AlphaFoldDB" id="I1BHP7"/>